<comment type="caution">
    <text evidence="1">The sequence shown here is derived from an EMBL/GenBank/DDBJ whole genome shotgun (WGS) entry which is preliminary data.</text>
</comment>
<organism evidence="1 2">
    <name type="scientific">Celeribacter arenosi</name>
    <dbReference type="NCBI Taxonomy" id="792649"/>
    <lineage>
        <taxon>Bacteria</taxon>
        <taxon>Pseudomonadati</taxon>
        <taxon>Pseudomonadota</taxon>
        <taxon>Alphaproteobacteria</taxon>
        <taxon>Rhodobacterales</taxon>
        <taxon>Roseobacteraceae</taxon>
        <taxon>Celeribacter</taxon>
    </lineage>
</organism>
<evidence type="ECO:0000313" key="2">
    <source>
        <dbReference type="Proteomes" id="UP001399917"/>
    </source>
</evidence>
<dbReference type="EMBL" id="BAABDF010000007">
    <property type="protein sequence ID" value="GAA3871545.1"/>
    <property type="molecule type" value="Genomic_DNA"/>
</dbReference>
<gene>
    <name evidence="1" type="ORF">GCM10022404_21790</name>
</gene>
<sequence length="336" mass="36168">MSEDLSAFRSALDACGDVSGASRNDWVSMVDDLATEYGYFEPLGADHAVAFIDAGPKLLVCFETFESIQARGQNGLPSGFSAAADNGWSTLTMIAHGESGDAPWFRRPHVYGYFDRLVNDAFFEDFDQVVIYGAGSGGYAAAAYSVAAPGATVIAVSPQATLDGRMAAWDHRYAAARRADFTGRYGFAPHMIDGAGAAFVMYDPRIDLDAMHAALFARAHVALLPLRHFGAHPDKILDDTGALDRIIGAAMSGRLNPRVIHREARTRRLSEAYLTSVLNAIDADQNPLRCWLLCRHARRAFPKNLAFEAAGKQAAATLNARSITLPKALTPALEGA</sequence>
<name>A0ABP7KAW8_9RHOB</name>
<dbReference type="InterPro" id="IPR036188">
    <property type="entry name" value="FAD/NAD-bd_sf"/>
</dbReference>
<evidence type="ECO:0000313" key="1">
    <source>
        <dbReference type="EMBL" id="GAA3871545.1"/>
    </source>
</evidence>
<dbReference type="SUPFAM" id="SSF51905">
    <property type="entry name" value="FAD/NAD(P)-binding domain"/>
    <property type="match status" value="1"/>
</dbReference>
<reference evidence="2" key="1">
    <citation type="journal article" date="2019" name="Int. J. Syst. Evol. Microbiol.">
        <title>The Global Catalogue of Microorganisms (GCM) 10K type strain sequencing project: providing services to taxonomists for standard genome sequencing and annotation.</title>
        <authorList>
            <consortium name="The Broad Institute Genomics Platform"/>
            <consortium name="The Broad Institute Genome Sequencing Center for Infectious Disease"/>
            <person name="Wu L."/>
            <person name="Ma J."/>
        </authorList>
    </citation>
    <scope>NUCLEOTIDE SEQUENCE [LARGE SCALE GENOMIC DNA]</scope>
    <source>
        <strain evidence="2">JCM 17190</strain>
    </source>
</reference>
<dbReference type="RefSeq" id="WP_344847158.1">
    <property type="nucleotide sequence ID" value="NZ_BAABDF010000007.1"/>
</dbReference>
<proteinExistence type="predicted"/>
<evidence type="ECO:0008006" key="3">
    <source>
        <dbReference type="Google" id="ProtNLM"/>
    </source>
</evidence>
<keyword evidence="2" id="KW-1185">Reference proteome</keyword>
<protein>
    <recommendedName>
        <fullName evidence="3">Phosphoadenosine phosphosulfate reductase</fullName>
    </recommendedName>
</protein>
<dbReference type="Proteomes" id="UP001399917">
    <property type="component" value="Unassembled WGS sequence"/>
</dbReference>
<accession>A0ABP7KAW8</accession>